<evidence type="ECO:0000313" key="4">
    <source>
        <dbReference type="Proteomes" id="UP001275084"/>
    </source>
</evidence>
<proteinExistence type="predicted"/>
<evidence type="ECO:0000256" key="1">
    <source>
        <dbReference type="SAM" id="MobiDB-lite"/>
    </source>
</evidence>
<keyword evidence="2" id="KW-0732">Signal</keyword>
<reference evidence="3" key="2">
    <citation type="submission" date="2023-06" db="EMBL/GenBank/DDBJ databases">
        <authorList>
            <consortium name="Lawrence Berkeley National Laboratory"/>
            <person name="Haridas S."/>
            <person name="Hensen N."/>
            <person name="Bonometti L."/>
            <person name="Westerberg I."/>
            <person name="Brannstrom I.O."/>
            <person name="Guillou S."/>
            <person name="Cros-Aarteil S."/>
            <person name="Calhoun S."/>
            <person name="Kuo A."/>
            <person name="Mondo S."/>
            <person name="Pangilinan J."/>
            <person name="Riley R."/>
            <person name="Labutti K."/>
            <person name="Andreopoulos B."/>
            <person name="Lipzen A."/>
            <person name="Chen C."/>
            <person name="Yanf M."/>
            <person name="Daum C."/>
            <person name="Ng V."/>
            <person name="Clum A."/>
            <person name="Steindorff A."/>
            <person name="Ohm R."/>
            <person name="Martin F."/>
            <person name="Silar P."/>
            <person name="Natvig D."/>
            <person name="Lalanne C."/>
            <person name="Gautier V."/>
            <person name="Ament-Velasquez S.L."/>
            <person name="Kruys A."/>
            <person name="Hutchinson M.I."/>
            <person name="Powell A.J."/>
            <person name="Barry K."/>
            <person name="Miller A.N."/>
            <person name="Grigoriev I.V."/>
            <person name="Debuchy R."/>
            <person name="Gladieux P."/>
            <person name="Thoren M.H."/>
            <person name="Johannesson H."/>
        </authorList>
    </citation>
    <scope>NUCLEOTIDE SEQUENCE</scope>
    <source>
        <strain evidence="3">CBS 955.72</strain>
    </source>
</reference>
<name>A0AAJ0MKM3_9PEZI</name>
<dbReference type="PANTHER" id="PTHR10622">
    <property type="entry name" value="HET DOMAIN-CONTAINING PROTEIN"/>
    <property type="match status" value="1"/>
</dbReference>
<comment type="caution">
    <text evidence="3">The sequence shown here is derived from an EMBL/GenBank/DDBJ whole genome shotgun (WGS) entry which is preliminary data.</text>
</comment>
<dbReference type="PANTHER" id="PTHR10622:SF10">
    <property type="entry name" value="HET DOMAIN-CONTAINING PROTEIN"/>
    <property type="match status" value="1"/>
</dbReference>
<evidence type="ECO:0000256" key="2">
    <source>
        <dbReference type="SAM" id="SignalP"/>
    </source>
</evidence>
<feature type="chain" id="PRO_5042474924" evidence="2">
    <location>
        <begin position="30"/>
        <end position="488"/>
    </location>
</feature>
<accession>A0AAJ0MKM3</accession>
<protein>
    <submittedName>
        <fullName evidence="3">Uncharacterized protein</fullName>
    </submittedName>
</protein>
<dbReference type="EMBL" id="JAUIQD010000001">
    <property type="protein sequence ID" value="KAK3363961.1"/>
    <property type="molecule type" value="Genomic_DNA"/>
</dbReference>
<dbReference type="AlphaFoldDB" id="A0AAJ0MKM3"/>
<sequence>MARRMAQVRTTAASLFSALCGGCTPQCQAKHRVMAQLESRVEESSAKNVAFDRSRWFTRGWTLQEFIAPSSVTFFDSRWKLVGTRAEMVQQLTVRTGIPADILDRSAPYSPIYLENCSMLHWHLDSFSVSARMLWAEDRETTRVEDRAYCLMGIFDVNMPLLYGEGVKAFQRLQELVLAQTNDQSILAFMPTMDTNHTAALAQRPGQFIPGLETHRHIMNKPMTISSGNIEADVLLCTLSKAQPVGPSNYSSFPKQYLAILQCNFEGSVLEPIGILLEAVSLEAKSFSRVIGLQVYGDAPSCYRLEDGADGHMWAVSIPVNLNLMQNYPHGVRFRIRSFENTRIAITSSPAVSKADMIPTRNLRQVTKFPLQISLSRRSDTFFFCGTNPFHCYYKVQDSYIRVDATGHAHLKAPRILSAPTIVPSRSGSWSVLWTGSISLGTSLHNEKNSNKENAEGLREREESDKTSDVEYSGSVLSAGRYILMWGV</sequence>
<reference evidence="3" key="1">
    <citation type="journal article" date="2023" name="Mol. Phylogenet. Evol.">
        <title>Genome-scale phylogeny and comparative genomics of the fungal order Sordariales.</title>
        <authorList>
            <person name="Hensen N."/>
            <person name="Bonometti L."/>
            <person name="Westerberg I."/>
            <person name="Brannstrom I.O."/>
            <person name="Guillou S."/>
            <person name="Cros-Aarteil S."/>
            <person name="Calhoun S."/>
            <person name="Haridas S."/>
            <person name="Kuo A."/>
            <person name="Mondo S."/>
            <person name="Pangilinan J."/>
            <person name="Riley R."/>
            <person name="LaButti K."/>
            <person name="Andreopoulos B."/>
            <person name="Lipzen A."/>
            <person name="Chen C."/>
            <person name="Yan M."/>
            <person name="Daum C."/>
            <person name="Ng V."/>
            <person name="Clum A."/>
            <person name="Steindorff A."/>
            <person name="Ohm R.A."/>
            <person name="Martin F."/>
            <person name="Silar P."/>
            <person name="Natvig D.O."/>
            <person name="Lalanne C."/>
            <person name="Gautier V."/>
            <person name="Ament-Velasquez S.L."/>
            <person name="Kruys A."/>
            <person name="Hutchinson M.I."/>
            <person name="Powell A.J."/>
            <person name="Barry K."/>
            <person name="Miller A.N."/>
            <person name="Grigoriev I.V."/>
            <person name="Debuchy R."/>
            <person name="Gladieux P."/>
            <person name="Hiltunen Thoren M."/>
            <person name="Johannesson H."/>
        </authorList>
    </citation>
    <scope>NUCLEOTIDE SEQUENCE</scope>
    <source>
        <strain evidence="3">CBS 955.72</strain>
    </source>
</reference>
<feature type="signal peptide" evidence="2">
    <location>
        <begin position="1"/>
        <end position="29"/>
    </location>
</feature>
<organism evidence="3 4">
    <name type="scientific">Lasiosphaeria hispida</name>
    <dbReference type="NCBI Taxonomy" id="260671"/>
    <lineage>
        <taxon>Eukaryota</taxon>
        <taxon>Fungi</taxon>
        <taxon>Dikarya</taxon>
        <taxon>Ascomycota</taxon>
        <taxon>Pezizomycotina</taxon>
        <taxon>Sordariomycetes</taxon>
        <taxon>Sordariomycetidae</taxon>
        <taxon>Sordariales</taxon>
        <taxon>Lasiosphaeriaceae</taxon>
        <taxon>Lasiosphaeria</taxon>
    </lineage>
</organism>
<keyword evidence="4" id="KW-1185">Reference proteome</keyword>
<gene>
    <name evidence="3" type="ORF">B0T25DRAFT_56326</name>
</gene>
<feature type="region of interest" description="Disordered" evidence="1">
    <location>
        <begin position="445"/>
        <end position="470"/>
    </location>
</feature>
<dbReference type="Proteomes" id="UP001275084">
    <property type="component" value="Unassembled WGS sequence"/>
</dbReference>
<feature type="compositionally biased region" description="Basic and acidic residues" evidence="1">
    <location>
        <begin position="445"/>
        <end position="469"/>
    </location>
</feature>
<evidence type="ECO:0000313" key="3">
    <source>
        <dbReference type="EMBL" id="KAK3363961.1"/>
    </source>
</evidence>